<dbReference type="FunCoup" id="A0A6P8ZVD8">
    <property type="interactions" value="110"/>
</dbReference>
<dbReference type="GeneID" id="117649974"/>
<dbReference type="GO" id="GO:0019005">
    <property type="term" value="C:SCF ubiquitin ligase complex"/>
    <property type="evidence" value="ECO:0007669"/>
    <property type="project" value="TreeGrafter"/>
</dbReference>
<dbReference type="Proteomes" id="UP000515158">
    <property type="component" value="Unplaced"/>
</dbReference>
<comment type="similarity">
    <text evidence="2">Belongs to the TMEM183 family.</text>
</comment>
<dbReference type="InterPro" id="IPR036047">
    <property type="entry name" value="F-box-like_dom_sf"/>
</dbReference>
<dbReference type="RefSeq" id="XP_034249090.1">
    <property type="nucleotide sequence ID" value="XM_034393199.1"/>
</dbReference>
<dbReference type="OrthoDB" id="5955317at2759"/>
<keyword evidence="3 7" id="KW-0812">Transmembrane</keyword>
<evidence type="ECO:0000256" key="1">
    <source>
        <dbReference type="ARBA" id="ARBA00004167"/>
    </source>
</evidence>
<keyword evidence="6" id="KW-1185">Reference proteome</keyword>
<dbReference type="InterPro" id="IPR026509">
    <property type="entry name" value="TMEM183"/>
</dbReference>
<evidence type="ECO:0000256" key="5">
    <source>
        <dbReference type="ARBA" id="ARBA00023136"/>
    </source>
</evidence>
<evidence type="ECO:0000256" key="3">
    <source>
        <dbReference type="ARBA" id="ARBA00022692"/>
    </source>
</evidence>
<sequence length="352" mass="40647">MSHRKGSKPMLGDVSIYNYADAQVASRRGRLSKAVTTPIAEVERLNRRGDGLRWEQRQQRLDDTDADEDFEARVTSRSRTLQNDDAPKPFLVLPMDIWFAIGDHIPPESVKAFACICKDTQKVTNSARFWFGLYRRFYDPAHLQTLPSRLQPEKMKAVQGLKASVIQSLFIMYPPFIERLKPRPGKIYDLQPILRRKCISTWYTQKGKIWTYWFKLKQINVRVGRGLSLLSHGNKKLLQMEQDLATNEEKDSKVLQVSCSQYLPLPAVHGLLLKKALITVSQDMMAHKLTLTFDSTDIVIDPASNIQILDWWHPQYPHTVYQLVKKNITLSLQDKDNNNVEAGLLIDHWYNV</sequence>
<dbReference type="GO" id="GO:0016020">
    <property type="term" value="C:membrane"/>
    <property type="evidence" value="ECO:0007669"/>
    <property type="project" value="UniProtKB-SubCell"/>
</dbReference>
<dbReference type="GO" id="GO:0031647">
    <property type="term" value="P:regulation of protein stability"/>
    <property type="evidence" value="ECO:0007669"/>
    <property type="project" value="TreeGrafter"/>
</dbReference>
<organism evidence="7">
    <name type="scientific">Thrips palmi</name>
    <name type="common">Melon thrips</name>
    <dbReference type="NCBI Taxonomy" id="161013"/>
    <lineage>
        <taxon>Eukaryota</taxon>
        <taxon>Metazoa</taxon>
        <taxon>Ecdysozoa</taxon>
        <taxon>Arthropoda</taxon>
        <taxon>Hexapoda</taxon>
        <taxon>Insecta</taxon>
        <taxon>Pterygota</taxon>
        <taxon>Neoptera</taxon>
        <taxon>Paraneoptera</taxon>
        <taxon>Thysanoptera</taxon>
        <taxon>Terebrantia</taxon>
        <taxon>Thripoidea</taxon>
        <taxon>Thripidae</taxon>
        <taxon>Thrips</taxon>
    </lineage>
</organism>
<dbReference type="AlphaFoldDB" id="A0A6P8ZVD8"/>
<dbReference type="PANTHER" id="PTHR20988:SF2">
    <property type="entry name" value="TRANSMEMBRANE PROTEIN 183A-RELATED"/>
    <property type="match status" value="1"/>
</dbReference>
<evidence type="ECO:0000256" key="2">
    <source>
        <dbReference type="ARBA" id="ARBA00006744"/>
    </source>
</evidence>
<evidence type="ECO:0000313" key="6">
    <source>
        <dbReference type="Proteomes" id="UP000515158"/>
    </source>
</evidence>
<dbReference type="SUPFAM" id="SSF81383">
    <property type="entry name" value="F-box domain"/>
    <property type="match status" value="1"/>
</dbReference>
<accession>A0A6P8ZVD8</accession>
<evidence type="ECO:0000256" key="4">
    <source>
        <dbReference type="ARBA" id="ARBA00022989"/>
    </source>
</evidence>
<protein>
    <submittedName>
        <fullName evidence="7">Transmembrane protein 183</fullName>
    </submittedName>
</protein>
<keyword evidence="5" id="KW-0472">Membrane</keyword>
<name>A0A6P8ZVD8_THRPL</name>
<gene>
    <name evidence="7" type="primary">LOC117649974</name>
</gene>
<proteinExistence type="inferred from homology"/>
<keyword evidence="4" id="KW-1133">Transmembrane helix</keyword>
<evidence type="ECO:0000313" key="7">
    <source>
        <dbReference type="RefSeq" id="XP_034249090.1"/>
    </source>
</evidence>
<dbReference type="InParanoid" id="A0A6P8ZVD8"/>
<dbReference type="CTD" id="36463"/>
<dbReference type="KEGG" id="tpal:117649974"/>
<comment type="subcellular location">
    <subcellularLocation>
        <location evidence="1">Membrane</location>
        <topology evidence="1">Single-pass membrane protein</topology>
    </subcellularLocation>
</comment>
<dbReference type="PANTHER" id="PTHR20988">
    <property type="entry name" value="TRANSMEMBRANE PROTEIN 183A-RELATED"/>
    <property type="match status" value="1"/>
</dbReference>
<reference evidence="7" key="1">
    <citation type="submission" date="2025-08" db="UniProtKB">
        <authorList>
            <consortium name="RefSeq"/>
        </authorList>
    </citation>
    <scope>IDENTIFICATION</scope>
    <source>
        <tissue evidence="7">Total insect</tissue>
    </source>
</reference>